<proteinExistence type="predicted"/>
<dbReference type="EMBL" id="JBDZYD010000003">
    <property type="protein sequence ID" value="MEQ0559159.1"/>
    <property type="molecule type" value="Genomic_DNA"/>
</dbReference>
<dbReference type="InterPro" id="IPR016024">
    <property type="entry name" value="ARM-type_fold"/>
</dbReference>
<dbReference type="Proteomes" id="UP001440984">
    <property type="component" value="Unassembled WGS sequence"/>
</dbReference>
<evidence type="ECO:0000256" key="1">
    <source>
        <dbReference type="SAM" id="MobiDB-lite"/>
    </source>
</evidence>
<sequence>MARGFDAAMRLMRSRDPQQQEDGFAQLRLHAAEHVAELIEQFERERQDQGLRRWLLELIAESGSPAALPVLVAQLDSADESLRGSATAGLTRLGTPEARSSIWRARANGTIT</sequence>
<gene>
    <name evidence="2" type="ORF">ABJI51_08770</name>
</gene>
<dbReference type="Pfam" id="PF13646">
    <property type="entry name" value="HEAT_2"/>
    <property type="match status" value="1"/>
</dbReference>
<name>A0ABV0LA47_9PSEU</name>
<reference evidence="2 3" key="1">
    <citation type="submission" date="2024-05" db="EMBL/GenBank/DDBJ databases">
        <authorList>
            <person name="Zhao H."/>
            <person name="Xu Y."/>
            <person name="Lin S."/>
            <person name="Spain J.C."/>
            <person name="Zhou N.-Y."/>
        </authorList>
    </citation>
    <scope>NUCLEOTIDE SEQUENCE [LARGE SCALE GENOMIC DNA]</scope>
    <source>
        <strain evidence="2 3">NEAU-NG30</strain>
    </source>
</reference>
<organism evidence="2 3">
    <name type="scientific">Amycolatopsis melonis</name>
    <dbReference type="NCBI Taxonomy" id="3156488"/>
    <lineage>
        <taxon>Bacteria</taxon>
        <taxon>Bacillati</taxon>
        <taxon>Actinomycetota</taxon>
        <taxon>Actinomycetes</taxon>
        <taxon>Pseudonocardiales</taxon>
        <taxon>Pseudonocardiaceae</taxon>
        <taxon>Amycolatopsis</taxon>
    </lineage>
</organism>
<dbReference type="RefSeq" id="WP_348949024.1">
    <property type="nucleotide sequence ID" value="NZ_JBDZYD010000003.1"/>
</dbReference>
<dbReference type="InterPro" id="IPR011989">
    <property type="entry name" value="ARM-like"/>
</dbReference>
<comment type="caution">
    <text evidence="2">The sequence shown here is derived from an EMBL/GenBank/DDBJ whole genome shotgun (WGS) entry which is preliminary data.</text>
</comment>
<protein>
    <submittedName>
        <fullName evidence="2">HEAT repeat domain-containing protein</fullName>
    </submittedName>
</protein>
<accession>A0ABV0LA47</accession>
<evidence type="ECO:0000313" key="2">
    <source>
        <dbReference type="EMBL" id="MEQ0559159.1"/>
    </source>
</evidence>
<evidence type="ECO:0000313" key="3">
    <source>
        <dbReference type="Proteomes" id="UP001440984"/>
    </source>
</evidence>
<dbReference type="SUPFAM" id="SSF48371">
    <property type="entry name" value="ARM repeat"/>
    <property type="match status" value="1"/>
</dbReference>
<dbReference type="Gene3D" id="1.25.10.10">
    <property type="entry name" value="Leucine-rich Repeat Variant"/>
    <property type="match status" value="1"/>
</dbReference>
<keyword evidence="3" id="KW-1185">Reference proteome</keyword>
<feature type="region of interest" description="Disordered" evidence="1">
    <location>
        <begin position="1"/>
        <end position="21"/>
    </location>
</feature>